<evidence type="ECO:0000259" key="1">
    <source>
        <dbReference type="Pfam" id="PF00561"/>
    </source>
</evidence>
<dbReference type="InterPro" id="IPR000073">
    <property type="entry name" value="AB_hydrolase_1"/>
</dbReference>
<keyword evidence="3" id="KW-1185">Reference proteome</keyword>
<sequence>MTDAREPVISARRRRWNQFREFVFPLDALKFAAQSPMLLGAPRGDGRPVMLLPGYYASELSMRPLHGFLSHLGYAVSQWGLGRNMGDVATYTNQLAKHFDNQGGAPVTMIGWSLGGAISRRLARERPDLVHEVITMGTPVGGVPRDGVAGQRFSRDRDTDMDALEAQLHRRNLVPITQPLTVIYSESDGVVSSDIAIDHYNAHARHIKVNSTHMSMGVNAEIWRIIADTLASEA</sequence>
<dbReference type="RefSeq" id="WP_168820618.1">
    <property type="nucleotide sequence ID" value="NZ_CP051217.1"/>
</dbReference>
<keyword evidence="2" id="KW-0378">Hydrolase</keyword>
<dbReference type="Pfam" id="PF00561">
    <property type="entry name" value="Abhydrolase_1"/>
    <property type="match status" value="1"/>
</dbReference>
<evidence type="ECO:0000313" key="2">
    <source>
        <dbReference type="EMBL" id="QJB70352.1"/>
    </source>
</evidence>
<dbReference type="GO" id="GO:0016787">
    <property type="term" value="F:hydrolase activity"/>
    <property type="evidence" value="ECO:0007669"/>
    <property type="project" value="UniProtKB-KW"/>
</dbReference>
<dbReference type="Gene3D" id="3.40.50.1820">
    <property type="entry name" value="alpha/beta hydrolase"/>
    <property type="match status" value="1"/>
</dbReference>
<proteinExistence type="predicted"/>
<dbReference type="Proteomes" id="UP000501600">
    <property type="component" value="Chromosome"/>
</dbReference>
<evidence type="ECO:0000313" key="3">
    <source>
        <dbReference type="Proteomes" id="UP000501600"/>
    </source>
</evidence>
<reference evidence="2 3" key="1">
    <citation type="submission" date="2020-04" db="EMBL/GenBank/DDBJ databases">
        <title>Genome sequence for Sphingorhabdus sp. strain M1.</title>
        <authorList>
            <person name="Park S.-J."/>
        </authorList>
    </citation>
    <scope>NUCLEOTIDE SEQUENCE [LARGE SCALE GENOMIC DNA]</scope>
    <source>
        <strain evidence="2 3">JK6</strain>
    </source>
</reference>
<name>A0A6H2DNV9_9SPHN</name>
<dbReference type="EMBL" id="CP051217">
    <property type="protein sequence ID" value="QJB70352.1"/>
    <property type="molecule type" value="Genomic_DNA"/>
</dbReference>
<accession>A0A6H2DNV9</accession>
<dbReference type="SUPFAM" id="SSF53474">
    <property type="entry name" value="alpha/beta-Hydrolases"/>
    <property type="match status" value="1"/>
</dbReference>
<dbReference type="KEGG" id="phao:HF685_14645"/>
<feature type="domain" description="AB hydrolase-1" evidence="1">
    <location>
        <begin position="100"/>
        <end position="160"/>
    </location>
</feature>
<protein>
    <submittedName>
        <fullName evidence="2">Alpha/beta hydrolase</fullName>
    </submittedName>
</protein>
<dbReference type="AlphaFoldDB" id="A0A6H2DNV9"/>
<gene>
    <name evidence="2" type="ORF">HF685_14645</name>
</gene>
<dbReference type="InterPro" id="IPR029058">
    <property type="entry name" value="AB_hydrolase_fold"/>
</dbReference>
<organism evidence="2 3">
    <name type="scientific">Parasphingorhabdus halotolerans</name>
    <dbReference type="NCBI Taxonomy" id="2725558"/>
    <lineage>
        <taxon>Bacteria</taxon>
        <taxon>Pseudomonadati</taxon>
        <taxon>Pseudomonadota</taxon>
        <taxon>Alphaproteobacteria</taxon>
        <taxon>Sphingomonadales</taxon>
        <taxon>Sphingomonadaceae</taxon>
        <taxon>Parasphingorhabdus</taxon>
    </lineage>
</organism>